<feature type="region of interest" description="Disordered" evidence="7">
    <location>
        <begin position="315"/>
        <end position="335"/>
    </location>
</feature>
<dbReference type="PANTHER" id="PTHR12992:SF24">
    <property type="entry name" value="PEROXISOMAL COENZYME A DIPHOSPHATASE NUDT7"/>
    <property type="match status" value="1"/>
</dbReference>
<keyword evidence="3" id="KW-0479">Metal-binding</keyword>
<dbReference type="Proteomes" id="UP000034680">
    <property type="component" value="Unassembled WGS sequence"/>
</dbReference>
<comment type="cofactor">
    <cofactor evidence="2">
        <name>Mg(2+)</name>
        <dbReference type="ChEBI" id="CHEBI:18420"/>
    </cofactor>
</comment>
<feature type="domain" description="Nudix hydrolase" evidence="8">
    <location>
        <begin position="33"/>
        <end position="182"/>
    </location>
</feature>
<evidence type="ECO:0000256" key="3">
    <source>
        <dbReference type="ARBA" id="ARBA00022723"/>
    </source>
</evidence>
<dbReference type="AlphaFoldDB" id="A0A0G2FW68"/>
<evidence type="ECO:0000256" key="1">
    <source>
        <dbReference type="ARBA" id="ARBA00001936"/>
    </source>
</evidence>
<evidence type="ECO:0000256" key="4">
    <source>
        <dbReference type="ARBA" id="ARBA00022801"/>
    </source>
</evidence>
<dbReference type="GO" id="GO:0010945">
    <property type="term" value="F:coenzyme A diphosphatase activity"/>
    <property type="evidence" value="ECO:0007669"/>
    <property type="project" value="InterPro"/>
</dbReference>
<sequence length="335" mass="37365">MNRIVVTRTKAAIARLRAYKPPPFPLWDKLPLSRRAAVLILLYADRQGDLRVVLTMRAASLRSFSGHAAFPGGKADSLEETPYQIARREAWEEIGLPIDDSKIPKPFRIEHLCCLPHSLAKTELAVRPCVALLHSGDDDESDRPAAGPPAPTVDESLMPRLDAKEVAAVFSGPLHNFLLAEDEVVVPSDGDGDGDEARRRMRALLPGGKWYEGRWAEFHEAPWRVHYFYVPVNHQRVTKPRVREGGLAAIAEQLEEEEEEGAGRYMVWGMTGRMLVDAARVAYAREPEFEHNKHYGDEALIERLAGAGRLGEKKRPAVAELAQQEAKKAKEGSKM</sequence>
<evidence type="ECO:0000256" key="5">
    <source>
        <dbReference type="ARBA" id="ARBA00022842"/>
    </source>
</evidence>
<evidence type="ECO:0000256" key="6">
    <source>
        <dbReference type="ARBA" id="ARBA00023211"/>
    </source>
</evidence>
<keyword evidence="10" id="KW-1185">Reference proteome</keyword>
<dbReference type="Gene3D" id="3.90.79.10">
    <property type="entry name" value="Nucleoside Triphosphate Pyrophosphohydrolase"/>
    <property type="match status" value="1"/>
</dbReference>
<name>A0A0G2FW68_9PEZI</name>
<evidence type="ECO:0000256" key="7">
    <source>
        <dbReference type="SAM" id="MobiDB-lite"/>
    </source>
</evidence>
<accession>A0A0G2FW68</accession>
<dbReference type="EMBL" id="LCUC01000059">
    <property type="protein sequence ID" value="KKY38432.1"/>
    <property type="molecule type" value="Genomic_DNA"/>
</dbReference>
<evidence type="ECO:0000313" key="9">
    <source>
        <dbReference type="EMBL" id="KKY38432.1"/>
    </source>
</evidence>
<protein>
    <submittedName>
        <fullName evidence="9">Putative nudix domain-containing protein</fullName>
    </submittedName>
</protein>
<dbReference type="InterPro" id="IPR015797">
    <property type="entry name" value="NUDIX_hydrolase-like_dom_sf"/>
</dbReference>
<feature type="compositionally biased region" description="Basic and acidic residues" evidence="7">
    <location>
        <begin position="325"/>
        <end position="335"/>
    </location>
</feature>
<dbReference type="SUPFAM" id="SSF55811">
    <property type="entry name" value="Nudix"/>
    <property type="match status" value="1"/>
</dbReference>
<gene>
    <name evidence="9" type="ORF">UCDDA912_g01750</name>
</gene>
<dbReference type="InterPro" id="IPR045121">
    <property type="entry name" value="CoAse"/>
</dbReference>
<evidence type="ECO:0000256" key="2">
    <source>
        <dbReference type="ARBA" id="ARBA00001946"/>
    </source>
</evidence>
<dbReference type="Pfam" id="PF00293">
    <property type="entry name" value="NUDIX"/>
    <property type="match status" value="1"/>
</dbReference>
<evidence type="ECO:0000313" key="10">
    <source>
        <dbReference type="Proteomes" id="UP000034680"/>
    </source>
</evidence>
<dbReference type="PROSITE" id="PS51462">
    <property type="entry name" value="NUDIX"/>
    <property type="match status" value="1"/>
</dbReference>
<keyword evidence="6" id="KW-0464">Manganese</keyword>
<reference evidence="9 10" key="1">
    <citation type="submission" date="2015-05" db="EMBL/GenBank/DDBJ databases">
        <title>Distinctive expansion of gene families associated with plant cell wall degradation and secondary metabolism in the genomes of grapevine trunk pathogens.</title>
        <authorList>
            <person name="Lawrence D.P."/>
            <person name="Travadon R."/>
            <person name="Rolshausen P.E."/>
            <person name="Baumgartner K."/>
        </authorList>
    </citation>
    <scope>NUCLEOTIDE SEQUENCE [LARGE SCALE GENOMIC DNA]</scope>
    <source>
        <strain evidence="9">DA912</strain>
    </source>
</reference>
<dbReference type="PANTHER" id="PTHR12992">
    <property type="entry name" value="NUDIX HYDROLASE"/>
    <property type="match status" value="1"/>
</dbReference>
<comment type="cofactor">
    <cofactor evidence="1">
        <name>Mn(2+)</name>
        <dbReference type="ChEBI" id="CHEBI:29035"/>
    </cofactor>
</comment>
<dbReference type="GO" id="GO:0046872">
    <property type="term" value="F:metal ion binding"/>
    <property type="evidence" value="ECO:0007669"/>
    <property type="project" value="UniProtKB-KW"/>
</dbReference>
<keyword evidence="4" id="KW-0378">Hydrolase</keyword>
<dbReference type="CDD" id="cd03426">
    <property type="entry name" value="NUDIX_CoAse_Nudt7"/>
    <property type="match status" value="1"/>
</dbReference>
<dbReference type="GO" id="GO:0015938">
    <property type="term" value="P:coenzyme A catabolic process"/>
    <property type="evidence" value="ECO:0007669"/>
    <property type="project" value="TreeGrafter"/>
</dbReference>
<feature type="region of interest" description="Disordered" evidence="7">
    <location>
        <begin position="136"/>
        <end position="156"/>
    </location>
</feature>
<comment type="caution">
    <text evidence="9">The sequence shown here is derived from an EMBL/GenBank/DDBJ whole genome shotgun (WGS) entry which is preliminary data.</text>
</comment>
<organism evidence="9 10">
    <name type="scientific">Diaporthe ampelina</name>
    <dbReference type="NCBI Taxonomy" id="1214573"/>
    <lineage>
        <taxon>Eukaryota</taxon>
        <taxon>Fungi</taxon>
        <taxon>Dikarya</taxon>
        <taxon>Ascomycota</taxon>
        <taxon>Pezizomycotina</taxon>
        <taxon>Sordariomycetes</taxon>
        <taxon>Sordariomycetidae</taxon>
        <taxon>Diaporthales</taxon>
        <taxon>Diaporthaceae</taxon>
        <taxon>Diaporthe</taxon>
    </lineage>
</organism>
<dbReference type="OrthoDB" id="206213at2759"/>
<dbReference type="STRING" id="1214573.A0A0G2FW68"/>
<evidence type="ECO:0000259" key="8">
    <source>
        <dbReference type="PROSITE" id="PS51462"/>
    </source>
</evidence>
<dbReference type="InterPro" id="IPR000086">
    <property type="entry name" value="NUDIX_hydrolase_dom"/>
</dbReference>
<proteinExistence type="predicted"/>
<reference evidence="9 10" key="2">
    <citation type="submission" date="2015-05" db="EMBL/GenBank/DDBJ databases">
        <authorList>
            <person name="Morales-Cruz A."/>
            <person name="Amrine K.C."/>
            <person name="Cantu D."/>
        </authorList>
    </citation>
    <scope>NUCLEOTIDE SEQUENCE [LARGE SCALE GENOMIC DNA]</scope>
    <source>
        <strain evidence="9">DA912</strain>
    </source>
</reference>
<keyword evidence="5" id="KW-0460">Magnesium</keyword>